<reference evidence="2 3" key="1">
    <citation type="journal article" date="2011" name="PLoS Pathog.">
        <title>Dynamic evolution of pathogenicity revealed by sequencing and comparative genomics of 19 Pseudomonas syringae isolates.</title>
        <authorList>
            <person name="Baltrus D.A."/>
            <person name="Nishimura M.T."/>
            <person name="Romanchuk A."/>
            <person name="Chang J.H."/>
            <person name="Mukhtar M.S."/>
            <person name="Cherkis K."/>
            <person name="Roach J."/>
            <person name="Grant S.R."/>
            <person name="Jones C.D."/>
            <person name="Dangl J.L."/>
        </authorList>
    </citation>
    <scope>NUCLEOTIDE SEQUENCE [LARGE SCALE GENOMIC DNA]</scope>
    <source>
        <strain evidence="3">M301072PT</strain>
    </source>
</reference>
<accession>F3FCN2</accession>
<gene>
    <name evidence="2" type="ORF">PSYJA_02664</name>
</gene>
<evidence type="ECO:0008006" key="4">
    <source>
        <dbReference type="Google" id="ProtNLM"/>
    </source>
</evidence>
<organism evidence="2 3">
    <name type="scientific">Pseudomonas syringae pv. japonica str. M301072</name>
    <dbReference type="NCBI Taxonomy" id="629262"/>
    <lineage>
        <taxon>Bacteria</taxon>
        <taxon>Pseudomonadati</taxon>
        <taxon>Pseudomonadota</taxon>
        <taxon>Gammaproteobacteria</taxon>
        <taxon>Pseudomonadales</taxon>
        <taxon>Pseudomonadaceae</taxon>
        <taxon>Pseudomonas</taxon>
        <taxon>Pseudomonas syringae</taxon>
    </lineage>
</organism>
<dbReference type="PANTHER" id="PTHR30619:SF1">
    <property type="entry name" value="RECOMBINATION PROTEIN 2"/>
    <property type="match status" value="1"/>
</dbReference>
<comment type="caution">
    <text evidence="2">The sequence shown here is derived from an EMBL/GenBank/DDBJ whole genome shotgun (WGS) entry which is preliminary data.</text>
</comment>
<dbReference type="EMBL" id="AEAH01000114">
    <property type="protein sequence ID" value="EGH27968.1"/>
    <property type="molecule type" value="Genomic_DNA"/>
</dbReference>
<dbReference type="Gene3D" id="3.60.15.10">
    <property type="entry name" value="Ribonuclease Z/Hydroxyacylglutathione hydrolase-like"/>
    <property type="match status" value="2"/>
</dbReference>
<feature type="region of interest" description="Disordered" evidence="1">
    <location>
        <begin position="152"/>
        <end position="178"/>
    </location>
</feature>
<dbReference type="Proteomes" id="UP000004471">
    <property type="component" value="Unassembled WGS sequence"/>
</dbReference>
<dbReference type="HOGENOM" id="CLU_042402_0_0_6"/>
<dbReference type="PANTHER" id="PTHR30619">
    <property type="entry name" value="DNA INTERNALIZATION/COMPETENCE PROTEIN COMEC/REC2"/>
    <property type="match status" value="1"/>
</dbReference>
<dbReference type="InterPro" id="IPR036866">
    <property type="entry name" value="RibonucZ/Hydroxyglut_hydro"/>
</dbReference>
<proteinExistence type="predicted"/>
<dbReference type="PATRIC" id="fig|629262.5.peg.440"/>
<dbReference type="SUPFAM" id="SSF56281">
    <property type="entry name" value="Metallo-hydrolase/oxidoreductase"/>
    <property type="match status" value="1"/>
</dbReference>
<feature type="compositionally biased region" description="Basic and acidic residues" evidence="1">
    <location>
        <begin position="159"/>
        <end position="173"/>
    </location>
</feature>
<evidence type="ECO:0000313" key="2">
    <source>
        <dbReference type="EMBL" id="EGH27968.1"/>
    </source>
</evidence>
<evidence type="ECO:0000313" key="3">
    <source>
        <dbReference type="Proteomes" id="UP000004471"/>
    </source>
</evidence>
<name>F3FCN2_PSESX</name>
<protein>
    <recommendedName>
        <fullName evidence="4">Metallo-beta-lactamase domain-containing protein</fullName>
    </recommendedName>
</protein>
<dbReference type="InterPro" id="IPR052159">
    <property type="entry name" value="Competence_DNA_uptake"/>
</dbReference>
<sequence length="431" mass="48739">MKGLKVLYNSHPVGQGVFSSGMIVPDDGSSRKFWWVFDCGTHMKRHQPLLDAEINNLAAMIGTPSAGQRPRIDLVFISHFDKDHVNGLLTLLERFQVGRLVLPFIHLYERLLIAFSGKPPNELQPWQLFITAPMRYIQGRNGIQVDRLTLVPPSGFNGPRDDNDNDREPRSWGEDPINIVPPASEIPKEISALDNLDGASVKIEWLAQGSSLKLGNVWEFVPYNDRYTAVRADPSFTRIAKQLADQLIIAPSHATRSAIQNQIVASYGAKHGTTGTEKNLISLFVYSGPLLMPKLLRLALRRPSIRISGYTARFMGYCGPLHYPDSAHAVLYTGDGFLKTPEQLSNMLNYFDSARMQQPKVLQVMHHGAKSSWHLGVADALAPEFSVFCAYKPGLYRHPHDDVWKDFTFYRPWICGAHRRESFRLYQQLRF</sequence>
<evidence type="ECO:0000256" key="1">
    <source>
        <dbReference type="SAM" id="MobiDB-lite"/>
    </source>
</evidence>
<dbReference type="AlphaFoldDB" id="F3FCN2"/>